<dbReference type="Pfam" id="PF03588">
    <property type="entry name" value="Leu_Phe_trans"/>
    <property type="match status" value="1"/>
</dbReference>
<dbReference type="EC" id="2.3.2.6" evidence="4"/>
<name>A0A9E9NTW1_9BURK</name>
<dbReference type="EMBL" id="CP098251">
    <property type="protein sequence ID" value="WAV91741.1"/>
    <property type="molecule type" value="Genomic_DNA"/>
</dbReference>
<dbReference type="HAMAP" id="MF_00688">
    <property type="entry name" value="Leu_Phe_trans"/>
    <property type="match status" value="1"/>
</dbReference>
<comment type="catalytic activity">
    <reaction evidence="4">
        <text>L-phenylalanyl-tRNA(Phe) + an N-terminal L-alpha-aminoacyl-[protein] = an N-terminal L-phenylalanyl-L-alpha-aminoacyl-[protein] + tRNA(Phe)</text>
        <dbReference type="Rhea" id="RHEA:43632"/>
        <dbReference type="Rhea" id="RHEA-COMP:9668"/>
        <dbReference type="Rhea" id="RHEA-COMP:9699"/>
        <dbReference type="Rhea" id="RHEA-COMP:10636"/>
        <dbReference type="Rhea" id="RHEA-COMP:10637"/>
        <dbReference type="ChEBI" id="CHEBI:78442"/>
        <dbReference type="ChEBI" id="CHEBI:78531"/>
        <dbReference type="ChEBI" id="CHEBI:78597"/>
        <dbReference type="ChEBI" id="CHEBI:83561"/>
        <dbReference type="EC" id="2.3.2.6"/>
    </reaction>
</comment>
<keyword evidence="2 4" id="KW-0808">Transferase</keyword>
<dbReference type="PANTHER" id="PTHR30098">
    <property type="entry name" value="LEUCYL/PHENYLALANYL-TRNA--PROTEIN TRANSFERASE"/>
    <property type="match status" value="1"/>
</dbReference>
<comment type="catalytic activity">
    <reaction evidence="4">
        <text>N-terminal L-arginyl-[protein] + L-leucyl-tRNA(Leu) = N-terminal L-leucyl-L-arginyl-[protein] + tRNA(Leu) + H(+)</text>
        <dbReference type="Rhea" id="RHEA:50416"/>
        <dbReference type="Rhea" id="RHEA-COMP:9613"/>
        <dbReference type="Rhea" id="RHEA-COMP:9622"/>
        <dbReference type="Rhea" id="RHEA-COMP:12672"/>
        <dbReference type="Rhea" id="RHEA-COMP:12673"/>
        <dbReference type="ChEBI" id="CHEBI:15378"/>
        <dbReference type="ChEBI" id="CHEBI:64719"/>
        <dbReference type="ChEBI" id="CHEBI:78442"/>
        <dbReference type="ChEBI" id="CHEBI:78494"/>
        <dbReference type="ChEBI" id="CHEBI:133044"/>
        <dbReference type="EC" id="2.3.2.6"/>
    </reaction>
</comment>
<dbReference type="GO" id="GO:0030163">
    <property type="term" value="P:protein catabolic process"/>
    <property type="evidence" value="ECO:0007669"/>
    <property type="project" value="UniProtKB-UniRule"/>
</dbReference>
<proteinExistence type="inferred from homology"/>
<comment type="subcellular location">
    <subcellularLocation>
        <location evidence="4">Cytoplasm</location>
    </subcellularLocation>
</comment>
<gene>
    <name evidence="4 5" type="primary">aat</name>
    <name evidence="5" type="ORF">NB646_03050</name>
</gene>
<evidence type="ECO:0000256" key="1">
    <source>
        <dbReference type="ARBA" id="ARBA00022490"/>
    </source>
</evidence>
<dbReference type="NCBIfam" id="TIGR00667">
    <property type="entry name" value="aat"/>
    <property type="match status" value="1"/>
</dbReference>
<accession>A0A9E9NTW1</accession>
<organism evidence="5">
    <name type="scientific">Oxalobacter aliiformigenes</name>
    <dbReference type="NCBI Taxonomy" id="2946593"/>
    <lineage>
        <taxon>Bacteria</taxon>
        <taxon>Pseudomonadati</taxon>
        <taxon>Pseudomonadota</taxon>
        <taxon>Betaproteobacteria</taxon>
        <taxon>Burkholderiales</taxon>
        <taxon>Oxalobacteraceae</taxon>
        <taxon>Oxalobacter</taxon>
    </lineage>
</organism>
<dbReference type="PANTHER" id="PTHR30098:SF2">
    <property type="entry name" value="LEUCYL_PHENYLALANYL-TRNA--PROTEIN TRANSFERASE"/>
    <property type="match status" value="1"/>
</dbReference>
<sequence>MIPWLEQNDPFPDVATALTEESGFPGLLAAGTDLSPSRLIDAYRHGIFPWFSENQPVLWWSTDPRMVLFTEQFVISHSLKKKLKQIHKSIHTGGPWQLKFDSDFAQVIRECAAPRKNAAGTWITEEIIHNYQKLHDMGIAHSTELWYENTLAGGAYGICIGKMFFGESMFARITDASKVALAHLVFFLKTNGVKMIDCQQETAHLASLGAIPVRRTDFNAHLKQVIDLPPITSWKSEDICPLCSFHKIP</sequence>
<protein>
    <recommendedName>
        <fullName evidence="4">Leucyl/phenylalanyl-tRNA--protein transferase</fullName>
        <ecNumber evidence="4">2.3.2.6</ecNumber>
    </recommendedName>
    <alternativeName>
        <fullName evidence="4">L/F-transferase</fullName>
    </alternativeName>
    <alternativeName>
        <fullName evidence="4">Leucyltransferase</fullName>
    </alternativeName>
    <alternativeName>
        <fullName evidence="4">Phenyalanyltransferase</fullName>
    </alternativeName>
</protein>
<dbReference type="InterPro" id="IPR016181">
    <property type="entry name" value="Acyl_CoA_acyltransferase"/>
</dbReference>
<keyword evidence="1 4" id="KW-0963">Cytoplasm</keyword>
<comment type="similarity">
    <text evidence="4">Belongs to the L/F-transferase family.</text>
</comment>
<dbReference type="GO" id="GO:0008914">
    <property type="term" value="F:leucyl-tRNA--protein transferase activity"/>
    <property type="evidence" value="ECO:0007669"/>
    <property type="project" value="UniProtKB-UniRule"/>
</dbReference>
<dbReference type="InterPro" id="IPR004616">
    <property type="entry name" value="Leu/Phe-tRNA_Trfase"/>
</dbReference>
<dbReference type="InterPro" id="IPR042203">
    <property type="entry name" value="Leu/Phe-tRNA_Trfase_C"/>
</dbReference>
<dbReference type="SUPFAM" id="SSF55729">
    <property type="entry name" value="Acyl-CoA N-acyltransferases (Nat)"/>
    <property type="match status" value="1"/>
</dbReference>
<dbReference type="InterPro" id="IPR042221">
    <property type="entry name" value="Leu/Phe-tRNA_Trfase_N"/>
</dbReference>
<dbReference type="AlphaFoldDB" id="A0A9E9NTW1"/>
<evidence type="ECO:0000256" key="4">
    <source>
        <dbReference type="HAMAP-Rule" id="MF_00688"/>
    </source>
</evidence>
<reference evidence="5" key="1">
    <citation type="journal article" date="2022" name="Front. Microbiol.">
        <title>New perspectives on an old grouping: The genomic and phenotypic variability of Oxalobacter formigenes and the implications for calcium oxalate stone prevention.</title>
        <authorList>
            <person name="Chmiel J.A."/>
            <person name="Carr C."/>
            <person name="Stuivenberg G.A."/>
            <person name="Venema R."/>
            <person name="Chanyi R.M."/>
            <person name="Al K.F."/>
            <person name="Giguere D."/>
            <person name="Say H."/>
            <person name="Akouris P.P."/>
            <person name="Dominguez Romero S.A."/>
            <person name="Kwong A."/>
            <person name="Tai V."/>
            <person name="Koval S.F."/>
            <person name="Razvi H."/>
            <person name="Bjazevic J."/>
            <person name="Burton J.P."/>
        </authorList>
    </citation>
    <scope>NUCLEOTIDE SEQUENCE</scope>
    <source>
        <strain evidence="5">OxK</strain>
    </source>
</reference>
<keyword evidence="3 4" id="KW-0012">Acyltransferase</keyword>
<dbReference type="Gene3D" id="3.30.70.3550">
    <property type="entry name" value="Leucyl/phenylalanyl-tRNA-protein transferase, N-terminal domain"/>
    <property type="match status" value="1"/>
</dbReference>
<comment type="function">
    <text evidence="4">Functions in the N-end rule pathway of protein degradation where it conjugates Leu, Phe and, less efficiently, Met from aminoacyl-tRNAs to the N-termini of proteins containing an N-terminal arginine or lysine.</text>
</comment>
<dbReference type="Proteomes" id="UP001164819">
    <property type="component" value="Chromosome"/>
</dbReference>
<dbReference type="Gene3D" id="3.40.630.70">
    <property type="entry name" value="Leucyl/phenylalanyl-tRNA-protein transferase, C-terminal domain"/>
    <property type="match status" value="1"/>
</dbReference>
<dbReference type="GO" id="GO:0005737">
    <property type="term" value="C:cytoplasm"/>
    <property type="evidence" value="ECO:0007669"/>
    <property type="project" value="UniProtKB-SubCell"/>
</dbReference>
<evidence type="ECO:0000256" key="2">
    <source>
        <dbReference type="ARBA" id="ARBA00022679"/>
    </source>
</evidence>
<comment type="catalytic activity">
    <reaction evidence="4">
        <text>N-terminal L-lysyl-[protein] + L-leucyl-tRNA(Leu) = N-terminal L-leucyl-L-lysyl-[protein] + tRNA(Leu) + H(+)</text>
        <dbReference type="Rhea" id="RHEA:12340"/>
        <dbReference type="Rhea" id="RHEA-COMP:9613"/>
        <dbReference type="Rhea" id="RHEA-COMP:9622"/>
        <dbReference type="Rhea" id="RHEA-COMP:12670"/>
        <dbReference type="Rhea" id="RHEA-COMP:12671"/>
        <dbReference type="ChEBI" id="CHEBI:15378"/>
        <dbReference type="ChEBI" id="CHEBI:65249"/>
        <dbReference type="ChEBI" id="CHEBI:78442"/>
        <dbReference type="ChEBI" id="CHEBI:78494"/>
        <dbReference type="ChEBI" id="CHEBI:133043"/>
        <dbReference type="EC" id="2.3.2.6"/>
    </reaction>
</comment>
<dbReference type="RefSeq" id="WP_269316163.1">
    <property type="nucleotide sequence ID" value="NZ_CP098251.1"/>
</dbReference>
<evidence type="ECO:0000256" key="3">
    <source>
        <dbReference type="ARBA" id="ARBA00023315"/>
    </source>
</evidence>
<evidence type="ECO:0000313" key="5">
    <source>
        <dbReference type="EMBL" id="WAV91741.1"/>
    </source>
</evidence>